<protein>
    <submittedName>
        <fullName evidence="4">Mg-dependent DNase</fullName>
    </submittedName>
</protein>
<feature type="binding site" evidence="3">
    <location>
        <position position="149"/>
    </location>
    <ligand>
        <name>a divalent metal cation</name>
        <dbReference type="ChEBI" id="CHEBI:60240"/>
        <label>2</label>
    </ligand>
</feature>
<dbReference type="SUPFAM" id="SSF51556">
    <property type="entry name" value="Metallo-dependent hydrolases"/>
    <property type="match status" value="1"/>
</dbReference>
<keyword evidence="1 3" id="KW-0479">Metal-binding</keyword>
<sequence>MLIDTHAHLNLEVFQKDLPYVLNRASQNDVKYFIVPGLEHKTNEKAVELAIKNPFIKAAVGIHPCYWCNEDPFSIEQYLSLPQVVAVGEIGIDLYHEKDSLDVQKKILQLQIQLALKYNLPIILHARSSFDETYEILKPYQYKIKGVFHCLTTHLREAQKAVELGFYVGIGGIVTYENSFEAHQIVKTIPLNKLFLETDSPFLTPFPIAKNKRNEPAFIKIIAEKIANLRNISLEEVALQTSQNAKKLFSLDF</sequence>
<keyword evidence="2" id="KW-0378">Hydrolase</keyword>
<dbReference type="CDD" id="cd01310">
    <property type="entry name" value="TatD_DNAse"/>
    <property type="match status" value="1"/>
</dbReference>
<dbReference type="FunFam" id="3.20.20.140:FF:000005">
    <property type="entry name" value="TatD family hydrolase"/>
    <property type="match status" value="1"/>
</dbReference>
<dbReference type="NCBIfam" id="TIGR00010">
    <property type="entry name" value="YchF/TatD family DNA exonuclease"/>
    <property type="match status" value="1"/>
</dbReference>
<feature type="binding site" evidence="3">
    <location>
        <position position="199"/>
    </location>
    <ligand>
        <name>a divalent metal cation</name>
        <dbReference type="ChEBI" id="CHEBI:60240"/>
        <label>1</label>
    </ligand>
</feature>
<dbReference type="InterPro" id="IPR015991">
    <property type="entry name" value="TatD/YcfH-like"/>
</dbReference>
<feature type="binding site" evidence="3">
    <location>
        <position position="8"/>
    </location>
    <ligand>
        <name>a divalent metal cation</name>
        <dbReference type="ChEBI" id="CHEBI:60240"/>
        <label>1</label>
    </ligand>
</feature>
<dbReference type="Pfam" id="PF01026">
    <property type="entry name" value="TatD_DNase"/>
    <property type="match status" value="1"/>
</dbReference>
<evidence type="ECO:0000256" key="1">
    <source>
        <dbReference type="ARBA" id="ARBA00022723"/>
    </source>
</evidence>
<dbReference type="PROSITE" id="PS01137">
    <property type="entry name" value="TATD_1"/>
    <property type="match status" value="1"/>
</dbReference>
<feature type="binding site" evidence="3">
    <location>
        <position position="6"/>
    </location>
    <ligand>
        <name>a divalent metal cation</name>
        <dbReference type="ChEBI" id="CHEBI:60240"/>
        <label>1</label>
    </ligand>
</feature>
<dbReference type="Gene3D" id="3.20.20.140">
    <property type="entry name" value="Metal-dependent hydrolases"/>
    <property type="match status" value="1"/>
</dbReference>
<feature type="binding site" evidence="3">
    <location>
        <position position="89"/>
    </location>
    <ligand>
        <name>a divalent metal cation</name>
        <dbReference type="ChEBI" id="CHEBI:60240"/>
        <label>1</label>
    </ligand>
</feature>
<proteinExistence type="predicted"/>
<dbReference type="Proteomes" id="UP000037086">
    <property type="component" value="Unassembled WGS sequence"/>
</dbReference>
<evidence type="ECO:0000256" key="2">
    <source>
        <dbReference type="ARBA" id="ARBA00022801"/>
    </source>
</evidence>
<dbReference type="GO" id="GO:0004536">
    <property type="term" value="F:DNA nuclease activity"/>
    <property type="evidence" value="ECO:0007669"/>
    <property type="project" value="InterPro"/>
</dbReference>
<dbReference type="RefSeq" id="WP_050337108.1">
    <property type="nucleotide sequence ID" value="NZ_JPSQ01000017.1"/>
</dbReference>
<dbReference type="GO" id="GO:0046872">
    <property type="term" value="F:metal ion binding"/>
    <property type="evidence" value="ECO:0007669"/>
    <property type="project" value="UniProtKB-KW"/>
</dbReference>
<reference evidence="4 5" key="1">
    <citation type="journal article" date="2015" name="BMC Microbiol.">
        <title>'Candidatus Phytoplasma phoenicium' associated with almond witches'-broom disease: from draft genome to genetic diversity among strain populations.</title>
        <authorList>
            <person name="Quaglino F."/>
            <person name="Kube M."/>
            <person name="Jawhari M."/>
            <person name="Abou-Jawdah Y."/>
            <person name="Siewert C."/>
            <person name="Choueiri E."/>
            <person name="Sobh H."/>
            <person name="Casati P."/>
            <person name="Tedeschi R."/>
            <person name="Molino Lova M."/>
            <person name="Alma A."/>
            <person name="Bianco P.A."/>
        </authorList>
    </citation>
    <scope>NUCLEOTIDE SEQUENCE [LARGE SCALE GENOMIC DNA]</scope>
    <source>
        <strain evidence="4 5">SA213</strain>
    </source>
</reference>
<dbReference type="GO" id="GO:0016788">
    <property type="term" value="F:hydrolase activity, acting on ester bonds"/>
    <property type="evidence" value="ECO:0007669"/>
    <property type="project" value="InterPro"/>
</dbReference>
<dbReference type="InterPro" id="IPR032466">
    <property type="entry name" value="Metal_Hydrolase"/>
</dbReference>
<dbReference type="InterPro" id="IPR001130">
    <property type="entry name" value="TatD-like"/>
</dbReference>
<dbReference type="OrthoDB" id="9810005at2"/>
<evidence type="ECO:0000313" key="5">
    <source>
        <dbReference type="Proteomes" id="UP000037086"/>
    </source>
</evidence>
<evidence type="ECO:0000256" key="3">
    <source>
        <dbReference type="PIRSR" id="PIRSR005902-1"/>
    </source>
</evidence>
<dbReference type="GO" id="GO:0005829">
    <property type="term" value="C:cytosol"/>
    <property type="evidence" value="ECO:0007669"/>
    <property type="project" value="TreeGrafter"/>
</dbReference>
<dbReference type="PANTHER" id="PTHR46124:SF4">
    <property type="entry name" value="HYDROLASE TATD"/>
    <property type="match status" value="1"/>
</dbReference>
<organism evidence="4 5">
    <name type="scientific">Candidatus Phytoplasma phoenicium</name>
    <dbReference type="NCBI Taxonomy" id="198422"/>
    <lineage>
        <taxon>Bacteria</taxon>
        <taxon>Bacillati</taxon>
        <taxon>Mycoplasmatota</taxon>
        <taxon>Mollicutes</taxon>
        <taxon>Acholeplasmatales</taxon>
        <taxon>Acholeplasmataceae</taxon>
        <taxon>Candidatus Phytoplasma</taxon>
        <taxon>16SrIX (Pigeon pea witches'-broom group)</taxon>
    </lineage>
</organism>
<comment type="caution">
    <text evidence="4">The sequence shown here is derived from an EMBL/GenBank/DDBJ whole genome shotgun (WGS) entry which is preliminary data.</text>
</comment>
<evidence type="ECO:0000313" key="4">
    <source>
        <dbReference type="EMBL" id="KND62671.1"/>
    </source>
</evidence>
<dbReference type="PANTHER" id="PTHR46124">
    <property type="entry name" value="D-AMINOACYL-TRNA DEACYLASE"/>
    <property type="match status" value="1"/>
</dbReference>
<dbReference type="InterPro" id="IPR018228">
    <property type="entry name" value="DNase_TatD-rel_CS"/>
</dbReference>
<name>A0A0L0MK85_9MOLU</name>
<accession>A0A0L0MK85</accession>
<keyword evidence="5" id="KW-1185">Reference proteome</keyword>
<dbReference type="PIRSF" id="PIRSF005902">
    <property type="entry name" value="DNase_TatD"/>
    <property type="match status" value="1"/>
</dbReference>
<dbReference type="PATRIC" id="fig|198422.3.peg.39"/>
<dbReference type="AlphaFoldDB" id="A0A0L0MK85"/>
<dbReference type="EMBL" id="JPSQ01000017">
    <property type="protein sequence ID" value="KND62671.1"/>
    <property type="molecule type" value="Genomic_DNA"/>
</dbReference>
<gene>
    <name evidence="4" type="primary">tatD</name>
    <name evidence="4" type="ORF">AlmWB_01270</name>
</gene>
<feature type="binding site" evidence="3">
    <location>
        <position position="125"/>
    </location>
    <ligand>
        <name>a divalent metal cation</name>
        <dbReference type="ChEBI" id="CHEBI:60240"/>
        <label>2</label>
    </ligand>
</feature>